<dbReference type="Proteomes" id="UP001527181">
    <property type="component" value="Unassembled WGS sequence"/>
</dbReference>
<organism evidence="1 2">
    <name type="scientific">Paenibacillus alvei</name>
    <name type="common">Bacillus alvei</name>
    <dbReference type="NCBI Taxonomy" id="44250"/>
    <lineage>
        <taxon>Bacteria</taxon>
        <taxon>Bacillati</taxon>
        <taxon>Bacillota</taxon>
        <taxon>Bacilli</taxon>
        <taxon>Bacillales</taxon>
        <taxon>Paenibacillaceae</taxon>
        <taxon>Paenibacillus</taxon>
    </lineage>
</organism>
<evidence type="ECO:0000313" key="1">
    <source>
        <dbReference type="EMBL" id="MCY9759157.1"/>
    </source>
</evidence>
<evidence type="ECO:0000313" key="2">
    <source>
        <dbReference type="Proteomes" id="UP001527181"/>
    </source>
</evidence>
<sequence>MGWKEFFFRGMKKAQSVVDANQCLLQEIESVIEEIRSEYYTTDSIEIVLNDKLPINEGEVDFNNDPYKVVIGVAGCNERQDLLDSEWITLKNTIVHELTHVKNRVEMSKGTREKLSASIHSLPFFAMNLIDEYSAYFAADDKFKQVRVMSEEIDVQKAHRAFWFSKNVTRLSAEMRYSAYYNNCTAVIVHSFRTKNFPSIPELYAGYNDMCRDLMGILSKYNSKMPLNYDEYERAGKELWGALLQMVPIEYQQEFKSNVGIKFRPELVSGTGKKI</sequence>
<reference evidence="1 2" key="1">
    <citation type="submission" date="2022-05" db="EMBL/GenBank/DDBJ databases">
        <title>Genome Sequencing of Bee-Associated Microbes.</title>
        <authorList>
            <person name="Dunlap C."/>
        </authorList>
    </citation>
    <scope>NUCLEOTIDE SEQUENCE [LARGE SCALE GENOMIC DNA]</scope>
    <source>
        <strain evidence="1 2">NRRL B-04010</strain>
    </source>
</reference>
<gene>
    <name evidence="1" type="ORF">M5X12_01080</name>
</gene>
<accession>A0ABT4GR63</accession>
<proteinExistence type="predicted"/>
<keyword evidence="2" id="KW-1185">Reference proteome</keyword>
<name>A0ABT4GR63_PAEAL</name>
<evidence type="ECO:0008006" key="3">
    <source>
        <dbReference type="Google" id="ProtNLM"/>
    </source>
</evidence>
<comment type="caution">
    <text evidence="1">The sequence shown here is derived from an EMBL/GenBank/DDBJ whole genome shotgun (WGS) entry which is preliminary data.</text>
</comment>
<dbReference type="RefSeq" id="WP_268594676.1">
    <property type="nucleotide sequence ID" value="NZ_JAMDLX010000105.1"/>
</dbReference>
<dbReference type="EMBL" id="JAMDNP010000002">
    <property type="protein sequence ID" value="MCY9759157.1"/>
    <property type="molecule type" value="Genomic_DNA"/>
</dbReference>
<protein>
    <recommendedName>
        <fullName evidence="3">DUF2268 domain-containing protein</fullName>
    </recommendedName>
</protein>